<organism evidence="1 2">
    <name type="scientific">Marinobacter qingdaonensis</name>
    <dbReference type="NCBI Taxonomy" id="3108486"/>
    <lineage>
        <taxon>Bacteria</taxon>
        <taxon>Pseudomonadati</taxon>
        <taxon>Pseudomonadota</taxon>
        <taxon>Gammaproteobacteria</taxon>
        <taxon>Pseudomonadales</taxon>
        <taxon>Marinobacteraceae</taxon>
        <taxon>Marinobacter</taxon>
    </lineage>
</organism>
<evidence type="ECO:0000313" key="2">
    <source>
        <dbReference type="Proteomes" id="UP001305746"/>
    </source>
</evidence>
<comment type="caution">
    <text evidence="1">The sequence shown here is derived from an EMBL/GenBank/DDBJ whole genome shotgun (WGS) entry which is preliminary data.</text>
</comment>
<accession>A0ABU5NX21</accession>
<evidence type="ECO:0008006" key="3">
    <source>
        <dbReference type="Google" id="ProtNLM"/>
    </source>
</evidence>
<dbReference type="EMBL" id="JAYDCJ010000003">
    <property type="protein sequence ID" value="MEA1080272.1"/>
    <property type="molecule type" value="Genomic_DNA"/>
</dbReference>
<evidence type="ECO:0000313" key="1">
    <source>
        <dbReference type="EMBL" id="MEA1080272.1"/>
    </source>
</evidence>
<dbReference type="Proteomes" id="UP001305746">
    <property type="component" value="Unassembled WGS sequence"/>
</dbReference>
<proteinExistence type="predicted"/>
<sequence length="118" mass="12700">MIIRDLHTSDFQALGPAPDPATWYVADLGDAMLAGEQQDRVEHRFAAAYQQAGRPPAMAVFIRHESEGGLHCHVKLYFAPRAASVAEAVPTRPCGKPAPDGLGLFAGSPDCWSVLFPD</sequence>
<keyword evidence="2" id="KW-1185">Reference proteome</keyword>
<reference evidence="1 2" key="1">
    <citation type="submission" date="2023-12" db="EMBL/GenBank/DDBJ databases">
        <title>Marinobacter qingdaonensis sp. nov., isolated from the intertidal sediment of Qingdao, PR China.</title>
        <authorList>
            <person name="Li Y."/>
        </authorList>
    </citation>
    <scope>NUCLEOTIDE SEQUENCE [LARGE SCALE GENOMIC DNA]</scope>
    <source>
        <strain evidence="1 2">ASW11-75</strain>
    </source>
</reference>
<name>A0ABU5NX21_9GAMM</name>
<gene>
    <name evidence="1" type="ORF">U5822_06305</name>
</gene>
<protein>
    <recommendedName>
        <fullName evidence="3">Diadenosine tetraphosphate (Ap4A) hydrolase</fullName>
    </recommendedName>
</protein>
<dbReference type="RefSeq" id="WP_322854778.1">
    <property type="nucleotide sequence ID" value="NZ_JAYDCJ010000003.1"/>
</dbReference>